<keyword evidence="4 7" id="KW-0812">Transmembrane</keyword>
<reference evidence="9" key="1">
    <citation type="submission" date="2021-01" db="EMBL/GenBank/DDBJ databases">
        <title>Genome public.</title>
        <authorList>
            <person name="Liu C."/>
            <person name="Sun Q."/>
        </authorList>
    </citation>
    <scope>NUCLEOTIDE SEQUENCE</scope>
    <source>
        <strain evidence="9">M6</strain>
    </source>
</reference>
<protein>
    <submittedName>
        <fullName evidence="9">DUF421 domain-containing protein</fullName>
    </submittedName>
</protein>
<evidence type="ECO:0000256" key="1">
    <source>
        <dbReference type="ARBA" id="ARBA00004651"/>
    </source>
</evidence>
<organism evidence="9 10">
    <name type="scientific">Ruminococcus difficilis</name>
    <dbReference type="NCBI Taxonomy" id="2763069"/>
    <lineage>
        <taxon>Bacteria</taxon>
        <taxon>Bacillati</taxon>
        <taxon>Bacillota</taxon>
        <taxon>Clostridia</taxon>
        <taxon>Eubacteriales</taxon>
        <taxon>Oscillospiraceae</taxon>
        <taxon>Ruminococcus</taxon>
    </lineage>
</organism>
<comment type="similarity">
    <text evidence="2">Belongs to the UPF0702 family.</text>
</comment>
<evidence type="ECO:0000313" key="10">
    <source>
        <dbReference type="Proteomes" id="UP000633365"/>
    </source>
</evidence>
<dbReference type="Proteomes" id="UP000633365">
    <property type="component" value="Unassembled WGS sequence"/>
</dbReference>
<dbReference type="Gene3D" id="3.30.240.20">
    <property type="entry name" value="bsu07140 like domains"/>
    <property type="match status" value="2"/>
</dbReference>
<dbReference type="InterPro" id="IPR007353">
    <property type="entry name" value="DUF421"/>
</dbReference>
<evidence type="ECO:0000256" key="3">
    <source>
        <dbReference type="ARBA" id="ARBA00022475"/>
    </source>
</evidence>
<evidence type="ECO:0000256" key="7">
    <source>
        <dbReference type="SAM" id="Phobius"/>
    </source>
</evidence>
<accession>A0A934WR31</accession>
<dbReference type="EMBL" id="JAEQMG010000040">
    <property type="protein sequence ID" value="MBK6087637.1"/>
    <property type="molecule type" value="Genomic_DNA"/>
</dbReference>
<evidence type="ECO:0000256" key="6">
    <source>
        <dbReference type="ARBA" id="ARBA00023136"/>
    </source>
</evidence>
<comment type="subcellular location">
    <subcellularLocation>
        <location evidence="1">Cell membrane</location>
        <topology evidence="1">Multi-pass membrane protein</topology>
    </subcellularLocation>
</comment>
<dbReference type="AlphaFoldDB" id="A0A934WR31"/>
<feature type="domain" description="YetF C-terminal" evidence="8">
    <location>
        <begin position="82"/>
        <end position="211"/>
    </location>
</feature>
<keyword evidence="5 7" id="KW-1133">Transmembrane helix</keyword>
<keyword evidence="6 7" id="KW-0472">Membrane</keyword>
<dbReference type="PANTHER" id="PTHR34582:SF7">
    <property type="entry name" value="UPF0702 TRANSMEMBRANE PROTEIN YDFS"/>
    <property type="match status" value="1"/>
</dbReference>
<dbReference type="PANTHER" id="PTHR34582">
    <property type="entry name" value="UPF0702 TRANSMEMBRANE PROTEIN YCAP"/>
    <property type="match status" value="1"/>
</dbReference>
<feature type="transmembrane region" description="Helical" evidence="7">
    <location>
        <begin position="58"/>
        <end position="78"/>
    </location>
</feature>
<gene>
    <name evidence="9" type="ORF">JKK62_03055</name>
</gene>
<keyword evidence="3" id="KW-1003">Cell membrane</keyword>
<evidence type="ECO:0000256" key="4">
    <source>
        <dbReference type="ARBA" id="ARBA00022692"/>
    </source>
</evidence>
<feature type="transmembrane region" description="Helical" evidence="7">
    <location>
        <begin position="34"/>
        <end position="52"/>
    </location>
</feature>
<dbReference type="RefSeq" id="WP_201426942.1">
    <property type="nucleotide sequence ID" value="NZ_JAEQMG010000040.1"/>
</dbReference>
<evidence type="ECO:0000259" key="8">
    <source>
        <dbReference type="Pfam" id="PF04239"/>
    </source>
</evidence>
<feature type="transmembrane region" description="Helical" evidence="7">
    <location>
        <begin position="6"/>
        <end position="25"/>
    </location>
</feature>
<dbReference type="GO" id="GO:0005886">
    <property type="term" value="C:plasma membrane"/>
    <property type="evidence" value="ECO:0007669"/>
    <property type="project" value="UniProtKB-SubCell"/>
</dbReference>
<evidence type="ECO:0000313" key="9">
    <source>
        <dbReference type="EMBL" id="MBK6087637.1"/>
    </source>
</evidence>
<keyword evidence="10" id="KW-1185">Reference proteome</keyword>
<dbReference type="Pfam" id="PF04239">
    <property type="entry name" value="DUF421"/>
    <property type="match status" value="1"/>
</dbReference>
<dbReference type="InterPro" id="IPR023090">
    <property type="entry name" value="UPF0702_alpha/beta_dom_sf"/>
</dbReference>
<evidence type="ECO:0000256" key="5">
    <source>
        <dbReference type="ARBA" id="ARBA00022989"/>
    </source>
</evidence>
<proteinExistence type="inferred from homology"/>
<name>A0A934WR31_9FIRM</name>
<sequence>MEVLQVVLASLFSAVILFLIAKVIGHKQVAQLEFFDYITGITIGSIAAELATTLDKPWWKPTISMLVFGLITVALSIITRRFARSRKFINGTPTIIMDDGKLYRENMKKAKLELSEFLLLCRQEGYFNLNDIQAAVFEYNGKLSILPISTKRPLNPEDMELNPKPEHIGTEIIMDGRVMEDNLKRKGLNDDWLQKELKKQGYKSAKEIFLGICYDENQLTLFPKKNGRST</sequence>
<comment type="caution">
    <text evidence="9">The sequence shown here is derived from an EMBL/GenBank/DDBJ whole genome shotgun (WGS) entry which is preliminary data.</text>
</comment>
<evidence type="ECO:0000256" key="2">
    <source>
        <dbReference type="ARBA" id="ARBA00006448"/>
    </source>
</evidence>